<evidence type="ECO:0000313" key="11">
    <source>
        <dbReference type="Proteomes" id="UP000308230"/>
    </source>
</evidence>
<sequence>MLTKRLGVASYYSVVIVVVYLILSKLTLVKGLKPLITDSPTVLVRGGDIDEEGLRKVHLSLEQLLGILRHKGYTNVSDLEIVVMEENGSISAIPKSDKRPLQPSDLYMSPSPAFIPIPLIMDGHIVHHNLKYLEKDEVWLYDQMKSYSLDRDQLHQVTLGTFNQKGFLEIDTNNPSDHRQGMYNYKPGDEN</sequence>
<organism evidence="10 11">
    <name type="scientific">Exobacillus caeni</name>
    <dbReference type="NCBI Taxonomy" id="2574798"/>
    <lineage>
        <taxon>Bacteria</taxon>
        <taxon>Bacillati</taxon>
        <taxon>Bacillota</taxon>
        <taxon>Bacilli</taxon>
        <taxon>Bacillales</taxon>
        <taxon>Guptibacillaceae</taxon>
        <taxon>Exobacillus</taxon>
    </lineage>
</organism>
<keyword evidence="11" id="KW-1185">Reference proteome</keyword>
<feature type="domain" description="YetF C-terminal" evidence="9">
    <location>
        <begin position="30"/>
        <end position="159"/>
    </location>
</feature>
<dbReference type="InterPro" id="IPR007353">
    <property type="entry name" value="DUF421"/>
</dbReference>
<feature type="transmembrane region" description="Helical" evidence="8">
    <location>
        <begin position="6"/>
        <end position="23"/>
    </location>
</feature>
<evidence type="ECO:0000256" key="4">
    <source>
        <dbReference type="ARBA" id="ARBA00022692"/>
    </source>
</evidence>
<reference evidence="10 11" key="1">
    <citation type="submission" date="2019-04" db="EMBL/GenBank/DDBJ databases">
        <title>Bacillus caeni sp. nov., a bacterium isolated from mangrove sediment.</title>
        <authorList>
            <person name="Huang H."/>
            <person name="Mo K."/>
            <person name="Hu Y."/>
        </authorList>
    </citation>
    <scope>NUCLEOTIDE SEQUENCE [LARGE SCALE GENOMIC DNA]</scope>
    <source>
        <strain evidence="10 11">HB172195</strain>
    </source>
</reference>
<proteinExistence type="inferred from homology"/>
<dbReference type="OrthoDB" id="9778331at2"/>
<dbReference type="InterPro" id="IPR023090">
    <property type="entry name" value="UPF0702_alpha/beta_dom_sf"/>
</dbReference>
<keyword evidence="4 8" id="KW-0812">Transmembrane</keyword>
<evidence type="ECO:0000256" key="8">
    <source>
        <dbReference type="SAM" id="Phobius"/>
    </source>
</evidence>
<dbReference type="Proteomes" id="UP000308230">
    <property type="component" value="Unassembled WGS sequence"/>
</dbReference>
<evidence type="ECO:0000256" key="6">
    <source>
        <dbReference type="ARBA" id="ARBA00023136"/>
    </source>
</evidence>
<dbReference type="GO" id="GO:0005886">
    <property type="term" value="C:plasma membrane"/>
    <property type="evidence" value="ECO:0007669"/>
    <property type="project" value="UniProtKB-SubCell"/>
</dbReference>
<dbReference type="Pfam" id="PF04239">
    <property type="entry name" value="DUF421"/>
    <property type="match status" value="1"/>
</dbReference>
<evidence type="ECO:0000256" key="1">
    <source>
        <dbReference type="ARBA" id="ARBA00004651"/>
    </source>
</evidence>
<evidence type="ECO:0000256" key="5">
    <source>
        <dbReference type="ARBA" id="ARBA00022989"/>
    </source>
</evidence>
<dbReference type="PANTHER" id="PTHR34582">
    <property type="entry name" value="UPF0702 TRANSMEMBRANE PROTEIN YCAP"/>
    <property type="match status" value="1"/>
</dbReference>
<keyword evidence="5 8" id="KW-1133">Transmembrane helix</keyword>
<dbReference type="AlphaFoldDB" id="A0A5R9EXB9"/>
<evidence type="ECO:0000313" key="10">
    <source>
        <dbReference type="EMBL" id="TLS35189.1"/>
    </source>
</evidence>
<dbReference type="EMBL" id="SWLG01000026">
    <property type="protein sequence ID" value="TLS35189.1"/>
    <property type="molecule type" value="Genomic_DNA"/>
</dbReference>
<name>A0A5R9EXB9_9BACL</name>
<evidence type="ECO:0000256" key="2">
    <source>
        <dbReference type="ARBA" id="ARBA00006448"/>
    </source>
</evidence>
<protein>
    <submittedName>
        <fullName evidence="10">DUF421 domain-containing protein</fullName>
    </submittedName>
</protein>
<feature type="region of interest" description="Disordered" evidence="7">
    <location>
        <begin position="172"/>
        <end position="191"/>
    </location>
</feature>
<evidence type="ECO:0000259" key="9">
    <source>
        <dbReference type="Pfam" id="PF04239"/>
    </source>
</evidence>
<accession>A0A5R9EXB9</accession>
<dbReference type="PANTHER" id="PTHR34582:SF6">
    <property type="entry name" value="UPF0702 TRANSMEMBRANE PROTEIN YCAP"/>
    <property type="match status" value="1"/>
</dbReference>
<dbReference type="Gene3D" id="3.30.240.20">
    <property type="entry name" value="bsu07140 like domains"/>
    <property type="match status" value="2"/>
</dbReference>
<gene>
    <name evidence="10" type="ORF">FCL54_21560</name>
</gene>
<keyword evidence="6 8" id="KW-0472">Membrane</keyword>
<comment type="similarity">
    <text evidence="2">Belongs to the UPF0702 family.</text>
</comment>
<comment type="caution">
    <text evidence="10">The sequence shown here is derived from an EMBL/GenBank/DDBJ whole genome shotgun (WGS) entry which is preliminary data.</text>
</comment>
<evidence type="ECO:0000256" key="3">
    <source>
        <dbReference type="ARBA" id="ARBA00022475"/>
    </source>
</evidence>
<keyword evidence="3" id="KW-1003">Cell membrane</keyword>
<comment type="subcellular location">
    <subcellularLocation>
        <location evidence="1">Cell membrane</location>
        <topology evidence="1">Multi-pass membrane protein</topology>
    </subcellularLocation>
</comment>
<evidence type="ECO:0000256" key="7">
    <source>
        <dbReference type="SAM" id="MobiDB-lite"/>
    </source>
</evidence>